<evidence type="ECO:0000256" key="2">
    <source>
        <dbReference type="SAM" id="SignalP"/>
    </source>
</evidence>
<keyword evidence="5" id="KW-1185">Reference proteome</keyword>
<feature type="domain" description="SLH" evidence="3">
    <location>
        <begin position="724"/>
        <end position="777"/>
    </location>
</feature>
<dbReference type="PANTHER" id="PTHR43308:SF5">
    <property type="entry name" value="S-LAYER PROTEIN _ PEPTIDOGLYCAN ENDO-BETA-N-ACETYLGLUCOSAMINIDASE"/>
    <property type="match status" value="1"/>
</dbReference>
<organism evidence="4 5">
    <name type="scientific">Lysinibacillus xylanilyticus</name>
    <dbReference type="NCBI Taxonomy" id="582475"/>
    <lineage>
        <taxon>Bacteria</taxon>
        <taxon>Bacillati</taxon>
        <taxon>Bacillota</taxon>
        <taxon>Bacilli</taxon>
        <taxon>Bacillales</taxon>
        <taxon>Bacillaceae</taxon>
        <taxon>Lysinibacillus</taxon>
    </lineage>
</organism>
<evidence type="ECO:0000313" key="5">
    <source>
        <dbReference type="Proteomes" id="UP001527052"/>
    </source>
</evidence>
<dbReference type="Pfam" id="PF09992">
    <property type="entry name" value="NAGPA"/>
    <property type="match status" value="1"/>
</dbReference>
<evidence type="ECO:0000313" key="4">
    <source>
        <dbReference type="EMBL" id="MCY9546068.1"/>
    </source>
</evidence>
<dbReference type="InterPro" id="IPR018711">
    <property type="entry name" value="NAGPA"/>
</dbReference>
<dbReference type="Pfam" id="PF00395">
    <property type="entry name" value="SLH"/>
    <property type="match status" value="3"/>
</dbReference>
<proteinExistence type="predicted"/>
<sequence length="834" mass="90265">MKKLVRKLVTIVVVFFVLMLSVNPSYANAAVFDNKIKEEKKEVSPQVTHIQQTYSSNNIREFVNVLDVNLNNTYTKLEVGVPKPINSLQTTTNMAKQNTYDGHRVVGAVNASYFLGNGMPANLLAEKNEIINYGILGDTFDSPTQKPVAFGVSKTGKAIADYYSTNLSFQVNGKSYPIDLINSERTTNKTVLYTPDKKTTGSNNWGVEIVVSNASQDMKVLHFGDRLSGTVSKVTTYGAEGNSTVPSDGFVISVQNKELATELSQIAAGTNIDVNLAIDEKWMDAQFILAAGPMLVNNGKIDISMPTSSSFASARSPRTAVAVDATGTKVFVVTVDGRLTGHSNGVNLTELASYLISMGATSAINLDGGGSTAMVVRNPGGNFANLVNVPSDGGERRVSAILQVVNTAPLGKAKSITLNNVNQVMKGSSVDMKVVSAYDQYLNPITINPSNMKWSVEGNIGKMDGATFTATQKGEGKIIGEYDGVRTSTTVKVVDLSQEKPILLDSFDNASSWTVETVKANASITNAKDYARQGTASLKLNYDFTTSGTDTKAAYMVAKTPISITGKPNNIGVWVFGDAGKQWLRGVLVDGSGAKHTIDFTSQGGMDWNGWKYVTAKIPNDVTLPLKFERLYVAQPSASLQKKGQLYFDQLQAVYQDNHEELVYTDVTKGHWAFSDIQSLNNKSLIKGYSNGTFKPEASITRAEAATIIARALNLTTTKSPSFKDVSKDHYAYSAIAAVEQAGIIKGQEVGKFNPNGQLTRAEMSAILTRAYKLTGTSKVNFTDIKSTHWAYSDIQALVANNLTSGFPDNTFRPDTQITRAQFSSFLNRCLELK</sequence>
<dbReference type="Gene3D" id="2.60.120.430">
    <property type="entry name" value="Galactose-binding lectin"/>
    <property type="match status" value="1"/>
</dbReference>
<accession>A0ABT4EKN4</accession>
<evidence type="ECO:0000259" key="3">
    <source>
        <dbReference type="PROSITE" id="PS51272"/>
    </source>
</evidence>
<dbReference type="InterPro" id="IPR051465">
    <property type="entry name" value="Cell_Envelope_Struct_Comp"/>
</dbReference>
<feature type="chain" id="PRO_5046665249" evidence="2">
    <location>
        <begin position="30"/>
        <end position="834"/>
    </location>
</feature>
<protein>
    <submittedName>
        <fullName evidence="4">S-layer homology domain-containing protein</fullName>
    </submittedName>
</protein>
<keyword evidence="1 2" id="KW-0732">Signal</keyword>
<gene>
    <name evidence="4" type="ORF">M5W82_03810</name>
</gene>
<evidence type="ECO:0000256" key="1">
    <source>
        <dbReference type="ARBA" id="ARBA00022729"/>
    </source>
</evidence>
<dbReference type="EMBL" id="JAMDLZ010000005">
    <property type="protein sequence ID" value="MCY9546068.1"/>
    <property type="molecule type" value="Genomic_DNA"/>
</dbReference>
<reference evidence="4 5" key="1">
    <citation type="submission" date="2022-05" db="EMBL/GenBank/DDBJ databases">
        <title>Genome Sequencing of Bee-Associated Microbes.</title>
        <authorList>
            <person name="Dunlap C."/>
        </authorList>
    </citation>
    <scope>NUCLEOTIDE SEQUENCE [LARGE SCALE GENOMIC DNA]</scope>
    <source>
        <strain evidence="4 5">NRRL BD-083</strain>
    </source>
</reference>
<feature type="domain" description="SLH" evidence="3">
    <location>
        <begin position="660"/>
        <end position="723"/>
    </location>
</feature>
<comment type="caution">
    <text evidence="4">The sequence shown here is derived from an EMBL/GenBank/DDBJ whole genome shotgun (WGS) entry which is preliminary data.</text>
</comment>
<feature type="signal peptide" evidence="2">
    <location>
        <begin position="1"/>
        <end position="29"/>
    </location>
</feature>
<dbReference type="PROSITE" id="PS51272">
    <property type="entry name" value="SLH"/>
    <property type="match status" value="3"/>
</dbReference>
<dbReference type="InterPro" id="IPR001119">
    <property type="entry name" value="SLH_dom"/>
</dbReference>
<dbReference type="PANTHER" id="PTHR43308">
    <property type="entry name" value="OUTER MEMBRANE PROTEIN ALPHA-RELATED"/>
    <property type="match status" value="1"/>
</dbReference>
<dbReference type="RefSeq" id="WP_268636108.1">
    <property type="nucleotide sequence ID" value="NZ_JAMDLZ010000005.1"/>
</dbReference>
<feature type="domain" description="SLH" evidence="3">
    <location>
        <begin position="778"/>
        <end position="834"/>
    </location>
</feature>
<name>A0ABT4EKN4_9BACI</name>
<dbReference type="Proteomes" id="UP001527052">
    <property type="component" value="Unassembled WGS sequence"/>
</dbReference>